<evidence type="ECO:0000256" key="2">
    <source>
        <dbReference type="ARBA" id="ARBA00022801"/>
    </source>
</evidence>
<comment type="catalytic activity">
    <reaction evidence="4">
        <text>dTTP + H2O = dTMP + diphosphate + H(+)</text>
        <dbReference type="Rhea" id="RHEA:28534"/>
        <dbReference type="ChEBI" id="CHEBI:15377"/>
        <dbReference type="ChEBI" id="CHEBI:15378"/>
        <dbReference type="ChEBI" id="CHEBI:33019"/>
        <dbReference type="ChEBI" id="CHEBI:37568"/>
        <dbReference type="ChEBI" id="CHEBI:63528"/>
        <dbReference type="EC" id="3.6.1.9"/>
    </reaction>
</comment>
<comment type="cofactor">
    <cofactor evidence="1 4">
        <name>a divalent metal cation</name>
        <dbReference type="ChEBI" id="CHEBI:60240"/>
    </cofactor>
</comment>
<dbReference type="EC" id="3.6.1.9" evidence="4"/>
<dbReference type="GO" id="GO:0036218">
    <property type="term" value="F:dTTP diphosphatase activity"/>
    <property type="evidence" value="ECO:0007669"/>
    <property type="project" value="RHEA"/>
</dbReference>
<comment type="caution">
    <text evidence="4">Lacks conserved residue(s) required for the propagation of feature annotation.</text>
</comment>
<reference evidence="5 6" key="1">
    <citation type="journal article" date="2010" name="Stand. Genomic Sci.">
        <title>Complete genome sequence of Haliangium ochraceum type strain (SMP-2).</title>
        <authorList>
            <consortium name="US DOE Joint Genome Institute (JGI-PGF)"/>
            <person name="Ivanova N."/>
            <person name="Daum C."/>
            <person name="Lang E."/>
            <person name="Abt B."/>
            <person name="Kopitz M."/>
            <person name="Saunders E."/>
            <person name="Lapidus A."/>
            <person name="Lucas S."/>
            <person name="Glavina Del Rio T."/>
            <person name="Nolan M."/>
            <person name="Tice H."/>
            <person name="Copeland A."/>
            <person name="Cheng J.F."/>
            <person name="Chen F."/>
            <person name="Bruce D."/>
            <person name="Goodwin L."/>
            <person name="Pitluck S."/>
            <person name="Mavromatis K."/>
            <person name="Pati A."/>
            <person name="Mikhailova N."/>
            <person name="Chen A."/>
            <person name="Palaniappan K."/>
            <person name="Land M."/>
            <person name="Hauser L."/>
            <person name="Chang Y.J."/>
            <person name="Jeffries C.D."/>
            <person name="Detter J.C."/>
            <person name="Brettin T."/>
            <person name="Rohde M."/>
            <person name="Goker M."/>
            <person name="Bristow J."/>
            <person name="Markowitz V."/>
            <person name="Eisen J.A."/>
            <person name="Hugenholtz P."/>
            <person name="Kyrpides N.C."/>
            <person name="Klenk H.P."/>
        </authorList>
    </citation>
    <scope>NUCLEOTIDE SEQUENCE [LARGE SCALE GENOMIC DNA]</scope>
    <source>
        <strain evidence="6">DSM 14365 / CIP 107738 / JCM 11303 / AJ 13395 / SMP-2</strain>
    </source>
</reference>
<dbReference type="GO" id="GO:0009117">
    <property type="term" value="P:nucleotide metabolic process"/>
    <property type="evidence" value="ECO:0007669"/>
    <property type="project" value="UniProtKB-KW"/>
</dbReference>
<comment type="function">
    <text evidence="4">Nucleoside triphosphate pyrophosphatase that hydrolyzes dTTP and UTP. May have a dual role in cell division arrest and in preventing the incorporation of modified nucleotides into cellular nucleic acids.</text>
</comment>
<dbReference type="NCBIfam" id="TIGR00172">
    <property type="entry name" value="maf"/>
    <property type="match status" value="1"/>
</dbReference>
<dbReference type="PIRSF" id="PIRSF006305">
    <property type="entry name" value="Maf"/>
    <property type="match status" value="1"/>
</dbReference>
<dbReference type="eggNOG" id="COG0424">
    <property type="taxonomic scope" value="Bacteria"/>
</dbReference>
<evidence type="ECO:0000256" key="1">
    <source>
        <dbReference type="ARBA" id="ARBA00001968"/>
    </source>
</evidence>
<feature type="site" description="Important for substrate specificity" evidence="4">
    <location>
        <position position="154"/>
    </location>
</feature>
<keyword evidence="4" id="KW-0963">Cytoplasm</keyword>
<feature type="site" description="Important for substrate specificity" evidence="4">
    <location>
        <position position="71"/>
    </location>
</feature>
<dbReference type="RefSeq" id="WP_012829011.1">
    <property type="nucleotide sequence ID" value="NC_013440.1"/>
</dbReference>
<dbReference type="Gene3D" id="3.90.950.10">
    <property type="match status" value="1"/>
</dbReference>
<gene>
    <name evidence="5" type="ordered locus">Hoch_3913</name>
</gene>
<dbReference type="SUPFAM" id="SSF52972">
    <property type="entry name" value="ITPase-like"/>
    <property type="match status" value="1"/>
</dbReference>
<dbReference type="Proteomes" id="UP000001880">
    <property type="component" value="Chromosome"/>
</dbReference>
<sequence length="199" mass="20740">MSTSLILASSSPRRRELLTRVGIALEIVPADVDESVLAGEEALAYGVRVAAAKAERVAAQMPERWVLAADTVVEIDGEILGKAGDEDEARAMLTRLLGRPHRVSTSFCLRGPGAPPMARTVTTEVLMRAAEPGEIDAYVAAGEWRGKAGAYAIQGMAAGLVREVRGSVTNVIGLPLAEVLEALAHAGAAAPDYALGVAE</sequence>
<dbReference type="KEGG" id="hoh:Hoch_3913"/>
<keyword evidence="3 4" id="KW-0546">Nucleotide metabolism</keyword>
<evidence type="ECO:0000256" key="4">
    <source>
        <dbReference type="HAMAP-Rule" id="MF_00528"/>
    </source>
</evidence>
<evidence type="ECO:0000313" key="5">
    <source>
        <dbReference type="EMBL" id="ACY16412.1"/>
    </source>
</evidence>
<evidence type="ECO:0000313" key="6">
    <source>
        <dbReference type="Proteomes" id="UP000001880"/>
    </source>
</evidence>
<dbReference type="PANTHER" id="PTHR43213:SF5">
    <property type="entry name" value="BIFUNCTIONAL DTTP_UTP PYROPHOSPHATASE_METHYLTRANSFERASE PROTEIN-RELATED"/>
    <property type="match status" value="1"/>
</dbReference>
<name>D0LZF0_HALO1</name>
<comment type="catalytic activity">
    <reaction evidence="4">
        <text>UTP + H2O = UMP + diphosphate + H(+)</text>
        <dbReference type="Rhea" id="RHEA:29395"/>
        <dbReference type="ChEBI" id="CHEBI:15377"/>
        <dbReference type="ChEBI" id="CHEBI:15378"/>
        <dbReference type="ChEBI" id="CHEBI:33019"/>
        <dbReference type="ChEBI" id="CHEBI:46398"/>
        <dbReference type="ChEBI" id="CHEBI:57865"/>
        <dbReference type="EC" id="3.6.1.9"/>
    </reaction>
</comment>
<dbReference type="STRING" id="502025.Hoch_3913"/>
<dbReference type="CDD" id="cd00555">
    <property type="entry name" value="Maf"/>
    <property type="match status" value="1"/>
</dbReference>
<evidence type="ECO:0000256" key="3">
    <source>
        <dbReference type="ARBA" id="ARBA00023080"/>
    </source>
</evidence>
<accession>D0LZF0</accession>
<dbReference type="HOGENOM" id="CLU_040416_2_1_7"/>
<proteinExistence type="inferred from homology"/>
<comment type="similarity">
    <text evidence="4">Belongs to the Maf family. YhdE subfamily.</text>
</comment>
<dbReference type="PANTHER" id="PTHR43213">
    <property type="entry name" value="BIFUNCTIONAL DTTP/UTP PYROPHOSPHATASE/METHYLTRANSFERASE PROTEIN-RELATED"/>
    <property type="match status" value="1"/>
</dbReference>
<protein>
    <recommendedName>
        <fullName evidence="4">dTTP/UTP pyrophosphatase</fullName>
        <shortName evidence="4">dTTPase/UTPase</shortName>
        <ecNumber evidence="4">3.6.1.9</ecNumber>
    </recommendedName>
    <alternativeName>
        <fullName evidence="4">Nucleoside triphosphate pyrophosphatase</fullName>
    </alternativeName>
    <alternativeName>
        <fullName evidence="4">Nucleotide pyrophosphatase</fullName>
        <shortName evidence="4">Nucleotide PPase</shortName>
    </alternativeName>
</protein>
<feature type="site" description="Important for substrate specificity" evidence="4">
    <location>
        <position position="13"/>
    </location>
</feature>
<feature type="active site" description="Proton acceptor" evidence="4">
    <location>
        <position position="70"/>
    </location>
</feature>
<dbReference type="InterPro" id="IPR029001">
    <property type="entry name" value="ITPase-like_fam"/>
</dbReference>
<dbReference type="AlphaFoldDB" id="D0LZF0"/>
<dbReference type="EMBL" id="CP001804">
    <property type="protein sequence ID" value="ACY16412.1"/>
    <property type="molecule type" value="Genomic_DNA"/>
</dbReference>
<dbReference type="OrthoDB" id="9807767at2"/>
<dbReference type="HAMAP" id="MF_00528">
    <property type="entry name" value="Maf"/>
    <property type="match status" value="1"/>
</dbReference>
<keyword evidence="2 4" id="KW-0378">Hydrolase</keyword>
<keyword evidence="6" id="KW-1185">Reference proteome</keyword>
<dbReference type="GO" id="GO:0005737">
    <property type="term" value="C:cytoplasm"/>
    <property type="evidence" value="ECO:0007669"/>
    <property type="project" value="UniProtKB-SubCell"/>
</dbReference>
<dbReference type="GO" id="GO:0036221">
    <property type="term" value="F:UTP diphosphatase activity"/>
    <property type="evidence" value="ECO:0007669"/>
    <property type="project" value="RHEA"/>
</dbReference>
<organism evidence="5 6">
    <name type="scientific">Haliangium ochraceum (strain DSM 14365 / JCM 11303 / SMP-2)</name>
    <dbReference type="NCBI Taxonomy" id="502025"/>
    <lineage>
        <taxon>Bacteria</taxon>
        <taxon>Pseudomonadati</taxon>
        <taxon>Myxococcota</taxon>
        <taxon>Polyangia</taxon>
        <taxon>Haliangiales</taxon>
        <taxon>Kofleriaceae</taxon>
        <taxon>Haliangium</taxon>
    </lineage>
</organism>
<dbReference type="Pfam" id="PF02545">
    <property type="entry name" value="Maf"/>
    <property type="match status" value="1"/>
</dbReference>
<dbReference type="InterPro" id="IPR003697">
    <property type="entry name" value="Maf-like"/>
</dbReference>
<comment type="subcellular location">
    <subcellularLocation>
        <location evidence="4">Cytoplasm</location>
    </subcellularLocation>
</comment>